<organism evidence="2 3">
    <name type="scientific">Urochloa decumbens</name>
    <dbReference type="NCBI Taxonomy" id="240449"/>
    <lineage>
        <taxon>Eukaryota</taxon>
        <taxon>Viridiplantae</taxon>
        <taxon>Streptophyta</taxon>
        <taxon>Embryophyta</taxon>
        <taxon>Tracheophyta</taxon>
        <taxon>Spermatophyta</taxon>
        <taxon>Magnoliopsida</taxon>
        <taxon>Liliopsida</taxon>
        <taxon>Poales</taxon>
        <taxon>Poaceae</taxon>
        <taxon>PACMAD clade</taxon>
        <taxon>Panicoideae</taxon>
        <taxon>Panicodae</taxon>
        <taxon>Paniceae</taxon>
        <taxon>Melinidinae</taxon>
        <taxon>Urochloa</taxon>
    </lineage>
</organism>
<protein>
    <recommendedName>
        <fullName evidence="1">DUF1618 domain-containing protein</fullName>
    </recommendedName>
</protein>
<feature type="domain" description="DUF1618" evidence="1">
    <location>
        <begin position="228"/>
        <end position="406"/>
    </location>
</feature>
<keyword evidence="3" id="KW-1185">Reference proteome</keyword>
<proteinExistence type="predicted"/>
<dbReference type="InterPro" id="IPR011676">
    <property type="entry name" value="DUF1618"/>
</dbReference>
<dbReference type="EMBL" id="CAXIPR030000169">
    <property type="protein sequence ID" value="CAM0145191.1"/>
    <property type="molecule type" value="Genomic_DNA"/>
</dbReference>
<name>A0ABC9GV69_9POAL</name>
<dbReference type="AlphaFoldDB" id="A0ABC9GV69"/>
<accession>A0ABC9GV69</accession>
<sequence>MAAATVSSWIPPTLPDCNDYSGAVLIDMRCYFADRPNATTATGSTSRGLPIQVTFHAARPPLLSHFCVHCPGLERPFSAPKVVATDADLVLLRVPGVPTATASIRSWDYFLYRPRSGLLDLLPNPHPLSFCDSATALLSREDGSSYVVAALNICGPVYQSKHTVIRWDFDLRLYCSSNSEGWITKRMSVEDLVRDTLVPIPADMEYPMLYHETGKTVTVGGEQGTVAWVDLWRGIFLCDVLRERPVLQDIPLPVPARGNWNHLLTQGKPYYIRDVTISQRKDSIKYIEMEIRPPRNQTTLSYLEWARGNSNRTPDSYLELVTGNSNSSQIIYDGWKARTWSMPVPVGSLTDWQPDCEVDVKEISMGAGNQHHCNLLSKLSDSGIVPTLQEISVAYPIMSMDDDIVYLLPRTKPRSNEKLELLIAVDMRKKILQGVAELGVQKSFILTRTICTSEISRYLRKSTGTIELKQTENEAVEPTEKEEVKPTKLKPICEGRGQQPEVYEETCISACQPARCDLVNRRRKQIWLPRSLFN</sequence>
<dbReference type="PANTHER" id="PTHR33074">
    <property type="entry name" value="EXPRESSED PROTEIN-RELATED"/>
    <property type="match status" value="1"/>
</dbReference>
<evidence type="ECO:0000313" key="2">
    <source>
        <dbReference type="EMBL" id="CAM0145191.1"/>
    </source>
</evidence>
<gene>
    <name evidence="2" type="ORF">URODEC1_LOCUS118951</name>
</gene>
<reference evidence="2" key="1">
    <citation type="submission" date="2024-10" db="EMBL/GenBank/DDBJ databases">
        <authorList>
            <person name="Ryan C."/>
        </authorList>
    </citation>
    <scope>NUCLEOTIDE SEQUENCE [LARGE SCALE GENOMIC DNA]</scope>
</reference>
<evidence type="ECO:0000313" key="3">
    <source>
        <dbReference type="Proteomes" id="UP001497457"/>
    </source>
</evidence>
<dbReference type="Proteomes" id="UP001497457">
    <property type="component" value="Unassembled WGS sequence"/>
</dbReference>
<dbReference type="Pfam" id="PF07762">
    <property type="entry name" value="DUF1618"/>
    <property type="match status" value="1"/>
</dbReference>
<evidence type="ECO:0000259" key="1">
    <source>
        <dbReference type="Pfam" id="PF07762"/>
    </source>
</evidence>
<comment type="caution">
    <text evidence="2">The sequence shown here is derived from an EMBL/GenBank/DDBJ whole genome shotgun (WGS) entry which is preliminary data.</text>
</comment>
<dbReference type="PANTHER" id="PTHR33074:SF113">
    <property type="entry name" value="DUF1618 DOMAIN-CONTAINING PROTEIN"/>
    <property type="match status" value="1"/>
</dbReference>